<sequence length="174" mass="20045">MNNIVDTKTDYFNDVLENRATVIVPDEGEQLLLKDIEFTLKVTSEMSNDQLGVYKITLNPMAIGAKLHYHRFMDETFIVDKGELTIQVGEQVFKAGKGAIVYVPRFTPHGFQNDTEEKVELTLLFNPSQKREGFFRGLQETLSEEPIDPKKYLKLYNKYDSFPVDTSNMIPKRD</sequence>
<organism evidence="2 3">
    <name type="scientific">Flagellimonas algicola</name>
    <dbReference type="NCBI Taxonomy" id="2583815"/>
    <lineage>
        <taxon>Bacteria</taxon>
        <taxon>Pseudomonadati</taxon>
        <taxon>Bacteroidota</taxon>
        <taxon>Flavobacteriia</taxon>
        <taxon>Flavobacteriales</taxon>
        <taxon>Flavobacteriaceae</taxon>
        <taxon>Flagellimonas</taxon>
    </lineage>
</organism>
<evidence type="ECO:0000259" key="1">
    <source>
        <dbReference type="Pfam" id="PF07883"/>
    </source>
</evidence>
<dbReference type="PANTHER" id="PTHR36440">
    <property type="entry name" value="PUTATIVE (AFU_ORTHOLOGUE AFUA_8G07350)-RELATED"/>
    <property type="match status" value="1"/>
</dbReference>
<evidence type="ECO:0000313" key="2">
    <source>
        <dbReference type="EMBL" id="TMU50602.1"/>
    </source>
</evidence>
<dbReference type="SUPFAM" id="SSF51182">
    <property type="entry name" value="RmlC-like cupins"/>
    <property type="match status" value="1"/>
</dbReference>
<evidence type="ECO:0000313" key="3">
    <source>
        <dbReference type="Proteomes" id="UP000751614"/>
    </source>
</evidence>
<reference evidence="2 3" key="1">
    <citation type="submission" date="2019-05" db="EMBL/GenBank/DDBJ databases">
        <title>Flagellimonas sp. AsT0115, sp. nov., isolated from a marine red algae, Asparagopsis taxiformis.</title>
        <authorList>
            <person name="Kim J."/>
            <person name="Jeong S.E."/>
            <person name="Jeon C.O."/>
        </authorList>
    </citation>
    <scope>NUCLEOTIDE SEQUENCE [LARGE SCALE GENOMIC DNA]</scope>
    <source>
        <strain evidence="2 3">AsT0115</strain>
    </source>
</reference>
<dbReference type="RefSeq" id="WP_138839255.1">
    <property type="nucleotide sequence ID" value="NZ_VCNI01000005.1"/>
</dbReference>
<dbReference type="InterPro" id="IPR013096">
    <property type="entry name" value="Cupin_2"/>
</dbReference>
<dbReference type="Gene3D" id="2.60.120.10">
    <property type="entry name" value="Jelly Rolls"/>
    <property type="match status" value="1"/>
</dbReference>
<dbReference type="PANTHER" id="PTHR36440:SF1">
    <property type="entry name" value="PUTATIVE (AFU_ORTHOLOGUE AFUA_8G07350)-RELATED"/>
    <property type="match status" value="1"/>
</dbReference>
<dbReference type="InterPro" id="IPR011051">
    <property type="entry name" value="RmlC_Cupin_sf"/>
</dbReference>
<dbReference type="Pfam" id="PF07883">
    <property type="entry name" value="Cupin_2"/>
    <property type="match status" value="1"/>
</dbReference>
<proteinExistence type="predicted"/>
<gene>
    <name evidence="2" type="ORF">FGG15_18820</name>
</gene>
<dbReference type="InterPro" id="IPR014710">
    <property type="entry name" value="RmlC-like_jellyroll"/>
</dbReference>
<dbReference type="InterPro" id="IPR053146">
    <property type="entry name" value="QDO-like"/>
</dbReference>
<dbReference type="EMBL" id="VCNI01000005">
    <property type="protein sequence ID" value="TMU50602.1"/>
    <property type="molecule type" value="Genomic_DNA"/>
</dbReference>
<accession>A0ABY2WGP0</accession>
<dbReference type="Proteomes" id="UP000751614">
    <property type="component" value="Unassembled WGS sequence"/>
</dbReference>
<comment type="caution">
    <text evidence="2">The sequence shown here is derived from an EMBL/GenBank/DDBJ whole genome shotgun (WGS) entry which is preliminary data.</text>
</comment>
<feature type="domain" description="Cupin type-2" evidence="1">
    <location>
        <begin position="56"/>
        <end position="123"/>
    </location>
</feature>
<protein>
    <submittedName>
        <fullName evidence="2">Cupin domain-containing protein</fullName>
    </submittedName>
</protein>
<keyword evidence="3" id="KW-1185">Reference proteome</keyword>
<name>A0ABY2WGP0_9FLAO</name>